<dbReference type="Proteomes" id="UP000006178">
    <property type="component" value="Chromosome"/>
</dbReference>
<dbReference type="PANTHER" id="PTHR43792:SF1">
    <property type="entry name" value="N-ACETYLTRANSFERASE DOMAIN-CONTAINING PROTEIN"/>
    <property type="match status" value="1"/>
</dbReference>
<dbReference type="InterPro" id="IPR051531">
    <property type="entry name" value="N-acetyltransferase"/>
</dbReference>
<dbReference type="GO" id="GO:0016747">
    <property type="term" value="F:acyltransferase activity, transferring groups other than amino-acyl groups"/>
    <property type="evidence" value="ECO:0007669"/>
    <property type="project" value="InterPro"/>
</dbReference>
<evidence type="ECO:0000313" key="2">
    <source>
        <dbReference type="EMBL" id="AFK86109.1"/>
    </source>
</evidence>
<dbReference type="eggNOG" id="COG1670">
    <property type="taxonomic scope" value="Bacteria"/>
</dbReference>
<dbReference type="BioCyc" id="TSAC1094508:GLMA-1118-MONOMER"/>
<keyword evidence="3" id="KW-1185">Reference proteome</keyword>
<dbReference type="STRING" id="1094508.Tsac_1096"/>
<evidence type="ECO:0000259" key="1">
    <source>
        <dbReference type="Pfam" id="PF13302"/>
    </source>
</evidence>
<dbReference type="InterPro" id="IPR000182">
    <property type="entry name" value="GNAT_dom"/>
</dbReference>
<dbReference type="EMBL" id="CP003184">
    <property type="protein sequence ID" value="AFK86109.1"/>
    <property type="molecule type" value="Genomic_DNA"/>
</dbReference>
<dbReference type="KEGG" id="tsh:Tsac_1096"/>
<accession>I3VUB4</accession>
<feature type="domain" description="N-acetyltransferase" evidence="1">
    <location>
        <begin position="12"/>
        <end position="119"/>
    </location>
</feature>
<proteinExistence type="predicted"/>
<protein>
    <submittedName>
        <fullName evidence="2">Acetyltransferase</fullName>
    </submittedName>
</protein>
<dbReference type="Pfam" id="PF13302">
    <property type="entry name" value="Acetyltransf_3"/>
    <property type="match status" value="1"/>
</dbReference>
<sequence>MGNDSYFFQTERLILRVYTKEDADILHPVISRREIAEMTIMIPHPYPKETVYWWIDYIQKNIEKGEGFEFGIFSKSDPKTYIGNIGLIGISKQHNNAELAYFINPDLWNMGYATEACRLKNKIIVNFFVFISIDG</sequence>
<dbReference type="SUPFAM" id="SSF55729">
    <property type="entry name" value="Acyl-CoA N-acyltransferases (Nat)"/>
    <property type="match status" value="1"/>
</dbReference>
<evidence type="ECO:0000313" key="3">
    <source>
        <dbReference type="Proteomes" id="UP000006178"/>
    </source>
</evidence>
<gene>
    <name evidence="2" type="ordered locus">Tsac_1096</name>
</gene>
<organism evidence="2 3">
    <name type="scientific">Thermoanaerobacterium saccharolyticum (strain DSM 8691 / JW/SL-YS485)</name>
    <dbReference type="NCBI Taxonomy" id="1094508"/>
    <lineage>
        <taxon>Bacteria</taxon>
        <taxon>Bacillati</taxon>
        <taxon>Bacillota</taxon>
        <taxon>Clostridia</taxon>
        <taxon>Thermoanaerobacterales</taxon>
        <taxon>Thermoanaerobacteraceae</taxon>
        <taxon>Thermoanaerobacterium</taxon>
    </lineage>
</organism>
<name>I3VUB4_THESW</name>
<dbReference type="Gene3D" id="3.40.630.30">
    <property type="match status" value="1"/>
</dbReference>
<dbReference type="RefSeq" id="WP_014757993.1">
    <property type="nucleotide sequence ID" value="NC_017992.1"/>
</dbReference>
<reference evidence="2 3" key="1">
    <citation type="journal article" date="2014" name="Appl. Environ. Microbiol.">
        <title>Profile of Secreted Hydrolases, Associated Proteins, and SlpA in Thermoanaerobacterium saccharolyticum during the Degradation of Hemicellulose.</title>
        <authorList>
            <person name="Currie D.H."/>
            <person name="Guss A.M."/>
            <person name="Herring C.D."/>
            <person name="Giannone R.J."/>
            <person name="Johnson C.M."/>
            <person name="Lankford P.K."/>
            <person name="Brown S.D."/>
            <person name="Hettich R.L."/>
            <person name="Lynd L.R."/>
        </authorList>
    </citation>
    <scope>NUCLEOTIDE SEQUENCE [LARGE SCALE GENOMIC DNA]</scope>
    <source>
        <strain evidence="3">DSM 8691 / JW/SL-YS485</strain>
    </source>
</reference>
<dbReference type="PANTHER" id="PTHR43792">
    <property type="entry name" value="GNAT FAMILY, PUTATIVE (AFU_ORTHOLOGUE AFUA_3G00765)-RELATED-RELATED"/>
    <property type="match status" value="1"/>
</dbReference>
<dbReference type="PATRIC" id="fig|1094508.3.peg.1109"/>
<dbReference type="AlphaFoldDB" id="I3VUB4"/>
<dbReference type="InterPro" id="IPR016181">
    <property type="entry name" value="Acyl_CoA_acyltransferase"/>
</dbReference>